<evidence type="ECO:0000256" key="3">
    <source>
        <dbReference type="ARBA" id="ARBA00022741"/>
    </source>
</evidence>
<dbReference type="InterPro" id="IPR012675">
    <property type="entry name" value="Beta-grasp_dom_sf"/>
</dbReference>
<dbReference type="InterPro" id="IPR012676">
    <property type="entry name" value="TGS-like"/>
</dbReference>
<feature type="domain" description="TGS" evidence="8">
    <location>
        <begin position="271"/>
        <end position="354"/>
    </location>
</feature>
<dbReference type="GO" id="GO:0016887">
    <property type="term" value="F:ATP hydrolysis activity"/>
    <property type="evidence" value="ECO:0007669"/>
    <property type="project" value="UniProtKB-UniRule"/>
</dbReference>
<keyword evidence="2" id="KW-0479">Metal-binding</keyword>
<dbReference type="GO" id="GO:0005524">
    <property type="term" value="F:ATP binding"/>
    <property type="evidence" value="ECO:0007669"/>
    <property type="project" value="UniProtKB-UniRule"/>
</dbReference>
<keyword evidence="3 6" id="KW-0547">Nucleotide-binding</keyword>
<dbReference type="PRINTS" id="PR00326">
    <property type="entry name" value="GTP1OBG"/>
</dbReference>
<dbReference type="OrthoDB" id="9810373at2"/>
<keyword evidence="10" id="KW-1185">Reference proteome</keyword>
<evidence type="ECO:0000259" key="8">
    <source>
        <dbReference type="PROSITE" id="PS51880"/>
    </source>
</evidence>
<organism evidence="9 10">
    <name type="scientific">Baumannia cicadellinicola subsp. Homalodisca coagulata</name>
    <dbReference type="NCBI Taxonomy" id="374463"/>
    <lineage>
        <taxon>Bacteria</taxon>
        <taxon>Pseudomonadati</taxon>
        <taxon>Pseudomonadota</taxon>
        <taxon>Gammaproteobacteria</taxon>
        <taxon>Candidatus Palibaumannia</taxon>
    </lineage>
</organism>
<dbReference type="GO" id="GO:0005525">
    <property type="term" value="F:GTP binding"/>
    <property type="evidence" value="ECO:0007669"/>
    <property type="project" value="InterPro"/>
</dbReference>
<dbReference type="Pfam" id="PF06071">
    <property type="entry name" value="YchF-GTPase_C"/>
    <property type="match status" value="1"/>
</dbReference>
<name>Q1LTH0_BAUCH</name>
<dbReference type="AlphaFoldDB" id="Q1LTH0"/>
<keyword evidence="5" id="KW-0460">Magnesium</keyword>
<dbReference type="CDD" id="cd04867">
    <property type="entry name" value="TGS_YchF_OLA1"/>
    <property type="match status" value="1"/>
</dbReference>
<sequence length="356" mass="39826">MGLKCGIIGLPNVGKSTLFNALTKSHIAAANFPFCTIEPNIGMLSVPDDRLNQIASIVKPKRIVPTTIEFVDTAGLVKNASQGEGLGNQFLTKIREVEVIAHVVRCFEDETIIHINGNIDPKSDINIINTELILADIDLCEKAIIRVQKRIKSNDQNAQLELVLLKKCLKFLSNFGMLRHLNLSNEEKSAIRYLSFITLKPTMYIANINNYSSNYNYYLDQVRFLASNEKTIFIIVCATIESELAEHMKLGIQEPEYGLNNVIKAGYKLLNLQTYFTAGHKEVRAWTIPVGTTALQAANKIHTDFAKGFIRAQTISFNDFITFKGEKGAKKAGKIHLEGREYIVKDGDVINFLFNV</sequence>
<gene>
    <name evidence="6 9" type="primary">ychF</name>
    <name evidence="9" type="ordered locus">BCI_0295</name>
</gene>
<dbReference type="PROSITE" id="PS51710">
    <property type="entry name" value="G_OBG"/>
    <property type="match status" value="1"/>
</dbReference>
<evidence type="ECO:0000313" key="10">
    <source>
        <dbReference type="Proteomes" id="UP000002427"/>
    </source>
</evidence>
<comment type="cofactor">
    <cofactor evidence="1">
        <name>Mg(2+)</name>
        <dbReference type="ChEBI" id="CHEBI:18420"/>
    </cofactor>
</comment>
<dbReference type="InterPro" id="IPR006073">
    <property type="entry name" value="GTP-bd"/>
</dbReference>
<dbReference type="KEGG" id="bci:BCI_0295"/>
<proteinExistence type="inferred from homology"/>
<accession>Q1LTH0</accession>
<comment type="similarity">
    <text evidence="6">Belongs to the TRAFAC class OBG-HflX-like GTPase superfamily. OBG GTPase family. YchF/OLA1 subfamily.</text>
</comment>
<dbReference type="HOGENOM" id="CLU_018395_0_1_6"/>
<dbReference type="Gene3D" id="3.40.50.300">
    <property type="entry name" value="P-loop containing nucleotide triphosphate hydrolases"/>
    <property type="match status" value="1"/>
</dbReference>
<dbReference type="InterPro" id="IPR023192">
    <property type="entry name" value="TGS-like_dom_sf"/>
</dbReference>
<dbReference type="InterPro" id="IPR004396">
    <property type="entry name" value="ATPase_YchF/OLA1"/>
</dbReference>
<dbReference type="SUPFAM" id="SSF52540">
    <property type="entry name" value="P-loop containing nucleoside triphosphate hydrolases"/>
    <property type="match status" value="1"/>
</dbReference>
<evidence type="ECO:0000256" key="1">
    <source>
        <dbReference type="ARBA" id="ARBA00001946"/>
    </source>
</evidence>
<dbReference type="PIRSF" id="PIRSF006641">
    <property type="entry name" value="CHP00092"/>
    <property type="match status" value="1"/>
</dbReference>
<dbReference type="CDD" id="cd01900">
    <property type="entry name" value="YchF"/>
    <property type="match status" value="1"/>
</dbReference>
<dbReference type="InterPro" id="IPR031167">
    <property type="entry name" value="G_OBG"/>
</dbReference>
<dbReference type="GO" id="GO:0046872">
    <property type="term" value="F:metal ion binding"/>
    <property type="evidence" value="ECO:0007669"/>
    <property type="project" value="UniProtKB-KW"/>
</dbReference>
<dbReference type="PANTHER" id="PTHR23305:SF18">
    <property type="entry name" value="OBG-TYPE G DOMAIN-CONTAINING PROTEIN"/>
    <property type="match status" value="1"/>
</dbReference>
<feature type="binding site" evidence="6">
    <location>
        <begin position="12"/>
        <end position="17"/>
    </location>
    <ligand>
        <name>ATP</name>
        <dbReference type="ChEBI" id="CHEBI:30616"/>
    </ligand>
</feature>
<dbReference type="FunFam" id="1.10.150.300:FF:000001">
    <property type="entry name" value="Ribosome-binding ATPase YchF"/>
    <property type="match status" value="1"/>
</dbReference>
<dbReference type="InterPro" id="IPR013029">
    <property type="entry name" value="YchF_C"/>
</dbReference>
<dbReference type="EMBL" id="CP000238">
    <property type="protein sequence ID" value="ABF14294.1"/>
    <property type="molecule type" value="Genomic_DNA"/>
</dbReference>
<evidence type="ECO:0000256" key="6">
    <source>
        <dbReference type="HAMAP-Rule" id="MF_00944"/>
    </source>
</evidence>
<dbReference type="Proteomes" id="UP000002427">
    <property type="component" value="Chromosome"/>
</dbReference>
<dbReference type="PANTHER" id="PTHR23305">
    <property type="entry name" value="OBG GTPASE FAMILY"/>
    <property type="match status" value="1"/>
</dbReference>
<dbReference type="HAMAP" id="MF_00944">
    <property type="entry name" value="YchF_OLA1_ATPase"/>
    <property type="match status" value="1"/>
</dbReference>
<dbReference type="GO" id="GO:0043023">
    <property type="term" value="F:ribosomal large subunit binding"/>
    <property type="evidence" value="ECO:0007669"/>
    <property type="project" value="UniProtKB-UniRule"/>
</dbReference>
<evidence type="ECO:0000256" key="2">
    <source>
        <dbReference type="ARBA" id="ARBA00022723"/>
    </source>
</evidence>
<dbReference type="FunFam" id="3.10.20.30:FF:000001">
    <property type="entry name" value="Ribosome-binding ATPase YchF"/>
    <property type="match status" value="1"/>
</dbReference>
<feature type="domain" description="OBG-type G" evidence="7">
    <location>
        <begin position="3"/>
        <end position="256"/>
    </location>
</feature>
<evidence type="ECO:0000256" key="5">
    <source>
        <dbReference type="ARBA" id="ARBA00022842"/>
    </source>
</evidence>
<dbReference type="RefSeq" id="WP_011520477.1">
    <property type="nucleotide sequence ID" value="NC_007984.1"/>
</dbReference>
<dbReference type="GO" id="GO:0005737">
    <property type="term" value="C:cytoplasm"/>
    <property type="evidence" value="ECO:0007669"/>
    <property type="project" value="TreeGrafter"/>
</dbReference>
<dbReference type="InterPro" id="IPR027417">
    <property type="entry name" value="P-loop_NTPase"/>
</dbReference>
<dbReference type="Pfam" id="PF01926">
    <property type="entry name" value="MMR_HSR1"/>
    <property type="match status" value="1"/>
</dbReference>
<dbReference type="InterPro" id="IPR004095">
    <property type="entry name" value="TGS"/>
</dbReference>
<dbReference type="NCBIfam" id="TIGR00092">
    <property type="entry name" value="redox-regulated ATPase YchF"/>
    <property type="match status" value="1"/>
</dbReference>
<dbReference type="InterPro" id="IPR041706">
    <property type="entry name" value="YchF_N"/>
</dbReference>
<evidence type="ECO:0000259" key="7">
    <source>
        <dbReference type="PROSITE" id="PS51710"/>
    </source>
</evidence>
<dbReference type="Gene3D" id="3.10.20.30">
    <property type="match status" value="1"/>
</dbReference>
<dbReference type="Gene3D" id="1.10.150.300">
    <property type="entry name" value="TGS-like domain"/>
    <property type="match status" value="1"/>
</dbReference>
<dbReference type="SUPFAM" id="SSF81271">
    <property type="entry name" value="TGS-like"/>
    <property type="match status" value="1"/>
</dbReference>
<evidence type="ECO:0000313" key="9">
    <source>
        <dbReference type="EMBL" id="ABF14294.1"/>
    </source>
</evidence>
<protein>
    <recommendedName>
        <fullName evidence="6">Ribosome-binding ATPase YchF</fullName>
    </recommendedName>
</protein>
<keyword evidence="4 6" id="KW-0067">ATP-binding</keyword>
<reference evidence="9 10" key="1">
    <citation type="journal article" date="2006" name="PLoS Biol.">
        <title>Metabolic complementarity and genomics of the dual bacterial symbiosis of sharpshooters.</title>
        <authorList>
            <person name="Wu D."/>
            <person name="Daugherty S.C."/>
            <person name="Van Aken S.E."/>
            <person name="Pai G.H."/>
            <person name="Watkins K.L."/>
            <person name="Khouri H."/>
            <person name="Tallon L.J."/>
            <person name="Zaborsky J.M."/>
            <person name="Dunbar H.E."/>
            <person name="Tran P.L."/>
            <person name="Moran N.A."/>
            <person name="Eisen J.A."/>
        </authorList>
    </citation>
    <scope>NUCLEOTIDE SEQUENCE [LARGE SCALE GENOMIC DNA]</scope>
    <source>
        <strain evidence="9">Hc</strain>
    </source>
</reference>
<dbReference type="STRING" id="374463.BCI_0295"/>
<dbReference type="PROSITE" id="PS51880">
    <property type="entry name" value="TGS"/>
    <property type="match status" value="1"/>
</dbReference>
<evidence type="ECO:0000256" key="4">
    <source>
        <dbReference type="ARBA" id="ARBA00022840"/>
    </source>
</evidence>
<comment type="function">
    <text evidence="6">ATPase that binds to both the 70S ribosome and the 50S ribosomal subunit in a nucleotide-independent manner.</text>
</comment>